<dbReference type="RefSeq" id="WP_104597905.1">
    <property type="nucleotide sequence ID" value="NZ_MIGV01000009.1"/>
</dbReference>
<evidence type="ECO:0000313" key="4">
    <source>
        <dbReference type="Proteomes" id="UP000238270"/>
    </source>
</evidence>
<evidence type="ECO:0000313" key="3">
    <source>
        <dbReference type="EMBL" id="PPT76324.1"/>
    </source>
</evidence>
<dbReference type="InterPro" id="IPR043726">
    <property type="entry name" value="LiaI-LiaF-like_TM1"/>
</dbReference>
<feature type="transmembrane region" description="Helical" evidence="1">
    <location>
        <begin position="36"/>
        <end position="51"/>
    </location>
</feature>
<gene>
    <name evidence="3" type="ORF">XaplCFBP3122_09760</name>
</gene>
<dbReference type="EMBL" id="MIGV01000009">
    <property type="protein sequence ID" value="PPT76324.1"/>
    <property type="molecule type" value="Genomic_DNA"/>
</dbReference>
<comment type="caution">
    <text evidence="3">The sequence shown here is derived from an EMBL/GenBank/DDBJ whole genome shotgun (WGS) entry which is preliminary data.</text>
</comment>
<keyword evidence="1" id="KW-1133">Transmembrane helix</keyword>
<keyword evidence="1" id="KW-0472">Membrane</keyword>
<dbReference type="Pfam" id="PF18917">
    <property type="entry name" value="LiaI-LiaF-like_TM1"/>
    <property type="match status" value="1"/>
</dbReference>
<evidence type="ECO:0000256" key="1">
    <source>
        <dbReference type="SAM" id="Phobius"/>
    </source>
</evidence>
<feature type="domain" description="LiaI-LiaF-like transmembrane region" evidence="2">
    <location>
        <begin position="5"/>
        <end position="48"/>
    </location>
</feature>
<dbReference type="Proteomes" id="UP000238270">
    <property type="component" value="Unassembled WGS sequence"/>
</dbReference>
<evidence type="ECO:0000259" key="2">
    <source>
        <dbReference type="Pfam" id="PF18917"/>
    </source>
</evidence>
<reference evidence="3 4" key="1">
    <citation type="submission" date="2016-08" db="EMBL/GenBank/DDBJ databases">
        <title>Evolution of the type three secretion system and type three effector repertoires in Xanthomonas.</title>
        <authorList>
            <person name="Merda D."/>
            <person name="Briand M."/>
            <person name="Bosis E."/>
            <person name="Rousseau C."/>
            <person name="Portier P."/>
            <person name="Jacques M.-A."/>
            <person name="Fischer-Le Saux M."/>
        </authorList>
    </citation>
    <scope>NUCLEOTIDE SEQUENCE [LARGE SCALE GENOMIC DNA]</scope>
    <source>
        <strain evidence="3 4">CFBP 3122</strain>
    </source>
</reference>
<organism evidence="3 4">
    <name type="scientific">Xanthomonas arboricola pv. populi</name>
    <dbReference type="NCBI Taxonomy" id="487823"/>
    <lineage>
        <taxon>Bacteria</taxon>
        <taxon>Pseudomonadati</taxon>
        <taxon>Pseudomonadota</taxon>
        <taxon>Gammaproteobacteria</taxon>
        <taxon>Lysobacterales</taxon>
        <taxon>Lysobacteraceae</taxon>
        <taxon>Xanthomonas</taxon>
    </lineage>
</organism>
<protein>
    <recommendedName>
        <fullName evidence="2">LiaI-LiaF-like transmembrane region domain-containing protein</fullName>
    </recommendedName>
</protein>
<name>A0A2S6Z4T2_9XANT</name>
<accession>A0A2S6Z4T2</accession>
<dbReference type="AlphaFoldDB" id="A0A2S6Z4T2"/>
<proteinExistence type="predicted"/>
<sequence>MRYRLIPALFLITLGTLFLLDNLGLACIDLGNLVSTWWPALLIAAGVRQLLRYRELATATC</sequence>
<keyword evidence="1" id="KW-0812">Transmembrane</keyword>